<feature type="transmembrane region" description="Helical" evidence="1">
    <location>
        <begin position="12"/>
        <end position="36"/>
    </location>
</feature>
<feature type="transmembrane region" description="Helical" evidence="1">
    <location>
        <begin position="48"/>
        <end position="70"/>
    </location>
</feature>
<reference evidence="2 3" key="1">
    <citation type="submission" date="2018-07" db="EMBL/GenBank/DDBJ databases">
        <title>Dyella solisilvae sp. nov., isolated from the pine and broad-leaved mixed forest soil.</title>
        <authorList>
            <person name="Gao Z."/>
            <person name="Qiu L."/>
        </authorList>
    </citation>
    <scope>NUCLEOTIDE SEQUENCE [LARGE SCALE GENOMIC DNA]</scope>
    <source>
        <strain evidence="2 3">DHG54</strain>
    </source>
</reference>
<dbReference type="OrthoDB" id="9002176at2"/>
<organism evidence="2 3">
    <name type="scientific">Dyella solisilvae</name>
    <dbReference type="NCBI Taxonomy" id="1920168"/>
    <lineage>
        <taxon>Bacteria</taxon>
        <taxon>Pseudomonadati</taxon>
        <taxon>Pseudomonadota</taxon>
        <taxon>Gammaproteobacteria</taxon>
        <taxon>Lysobacterales</taxon>
        <taxon>Rhodanobacteraceae</taxon>
        <taxon>Dyella</taxon>
    </lineage>
</organism>
<sequence length="184" mass="20804">MNRVIDKIKHEFLEMLPPTIFFFVILHIIALIRALMVRGTGVALPTTASVTIAALILGKSVLIANMLPFINRFPEKPLIWNAGWKTVVYSAVALLIHYAERLYEFWKDAPSLAAANHALLTQMVWPRFWAIQILLLTLIGNYCVFAELARLIGRERLRAIFIGPLPADMASRLAENAARRAEFH</sequence>
<evidence type="ECO:0000256" key="1">
    <source>
        <dbReference type="SAM" id="Phobius"/>
    </source>
</evidence>
<comment type="caution">
    <text evidence="2">The sequence shown here is derived from an EMBL/GenBank/DDBJ whole genome shotgun (WGS) entry which is preliminary data.</text>
</comment>
<proteinExistence type="predicted"/>
<name>A0A370KCR2_9GAMM</name>
<dbReference type="AlphaFoldDB" id="A0A370KCR2"/>
<gene>
    <name evidence="2" type="ORF">DVT68_03475</name>
</gene>
<feature type="transmembrane region" description="Helical" evidence="1">
    <location>
        <begin position="82"/>
        <end position="99"/>
    </location>
</feature>
<keyword evidence="1" id="KW-1133">Transmembrane helix</keyword>
<dbReference type="Proteomes" id="UP000254711">
    <property type="component" value="Unassembled WGS sequence"/>
</dbReference>
<accession>A0A370KCR2</accession>
<evidence type="ECO:0000313" key="3">
    <source>
        <dbReference type="Proteomes" id="UP000254711"/>
    </source>
</evidence>
<keyword evidence="1" id="KW-0812">Transmembrane</keyword>
<feature type="transmembrane region" description="Helical" evidence="1">
    <location>
        <begin position="129"/>
        <end position="149"/>
    </location>
</feature>
<keyword evidence="1" id="KW-0472">Membrane</keyword>
<evidence type="ECO:0000313" key="2">
    <source>
        <dbReference type="EMBL" id="RDI99900.1"/>
    </source>
</evidence>
<dbReference type="EMBL" id="QQSY01000001">
    <property type="protein sequence ID" value="RDI99900.1"/>
    <property type="molecule type" value="Genomic_DNA"/>
</dbReference>
<protein>
    <submittedName>
        <fullName evidence="2">Uncharacterized protein</fullName>
    </submittedName>
</protein>
<keyword evidence="3" id="KW-1185">Reference proteome</keyword>